<dbReference type="Proteomes" id="UP000830835">
    <property type="component" value="Unassembled WGS sequence"/>
</dbReference>
<keyword evidence="4 6" id="KW-0067">ATP-binding</keyword>
<protein>
    <submittedName>
        <fullName evidence="6">Metal ABC transporter ATP-binding protein</fullName>
    </submittedName>
</protein>
<dbReference type="EMBL" id="JAFIRA010000037">
    <property type="protein sequence ID" value="MCJ2543812.1"/>
    <property type="molecule type" value="Genomic_DNA"/>
</dbReference>
<dbReference type="Gene3D" id="3.40.50.300">
    <property type="entry name" value="P-loop containing nucleotide triphosphate hydrolases"/>
    <property type="match status" value="1"/>
</dbReference>
<evidence type="ECO:0000259" key="5">
    <source>
        <dbReference type="PROSITE" id="PS50893"/>
    </source>
</evidence>
<evidence type="ECO:0000256" key="3">
    <source>
        <dbReference type="ARBA" id="ARBA00022741"/>
    </source>
</evidence>
<evidence type="ECO:0000256" key="1">
    <source>
        <dbReference type="ARBA" id="ARBA00005417"/>
    </source>
</evidence>
<dbReference type="SMART" id="SM00382">
    <property type="entry name" value="AAA"/>
    <property type="match status" value="1"/>
</dbReference>
<dbReference type="PROSITE" id="PS00211">
    <property type="entry name" value="ABC_TRANSPORTER_1"/>
    <property type="match status" value="1"/>
</dbReference>
<evidence type="ECO:0000313" key="7">
    <source>
        <dbReference type="Proteomes" id="UP000830835"/>
    </source>
</evidence>
<gene>
    <name evidence="6" type="ORF">JX360_13020</name>
</gene>
<name>A0ABT0CDF8_THEVL</name>
<dbReference type="InterPro" id="IPR003593">
    <property type="entry name" value="AAA+_ATPase"/>
</dbReference>
<dbReference type="PANTHER" id="PTHR42734">
    <property type="entry name" value="METAL TRANSPORT SYSTEM ATP-BINDING PROTEIN TM_0124-RELATED"/>
    <property type="match status" value="1"/>
</dbReference>
<accession>A0ABT0CDF8</accession>
<dbReference type="InterPro" id="IPR050153">
    <property type="entry name" value="Metal_Ion_Import_ABC"/>
</dbReference>
<dbReference type="CDD" id="cd03235">
    <property type="entry name" value="ABC_Metallic_Cations"/>
    <property type="match status" value="1"/>
</dbReference>
<dbReference type="InterPro" id="IPR017871">
    <property type="entry name" value="ABC_transporter-like_CS"/>
</dbReference>
<evidence type="ECO:0000313" key="6">
    <source>
        <dbReference type="EMBL" id="MCJ2543812.1"/>
    </source>
</evidence>
<dbReference type="PROSITE" id="PS50893">
    <property type="entry name" value="ABC_TRANSPORTER_2"/>
    <property type="match status" value="1"/>
</dbReference>
<dbReference type="RefSeq" id="WP_244351713.1">
    <property type="nucleotide sequence ID" value="NZ_JAFIRA010000037.1"/>
</dbReference>
<reference evidence="6" key="1">
    <citation type="submission" date="2021-02" db="EMBL/GenBank/DDBJ databases">
        <title>The CRISPR/cas machinery reduction and long-range gene transfer in the hot spring cyanobacterium Synechococcus.</title>
        <authorList>
            <person name="Dvorak P."/>
            <person name="Jahodarova E."/>
            <person name="Hasler P."/>
            <person name="Poulickova A."/>
        </authorList>
    </citation>
    <scope>NUCLEOTIDE SEQUENCE</scope>
    <source>
        <strain evidence="6">Rupite</strain>
    </source>
</reference>
<dbReference type="InterPro" id="IPR027417">
    <property type="entry name" value="P-loop_NTPase"/>
</dbReference>
<keyword evidence="3" id="KW-0547">Nucleotide-binding</keyword>
<dbReference type="Pfam" id="PF00005">
    <property type="entry name" value="ABC_tran"/>
    <property type="match status" value="1"/>
</dbReference>
<feature type="domain" description="ABC transporter" evidence="5">
    <location>
        <begin position="17"/>
        <end position="247"/>
    </location>
</feature>
<dbReference type="SUPFAM" id="SSF52540">
    <property type="entry name" value="P-loop containing nucleoside triphosphate hydrolases"/>
    <property type="match status" value="1"/>
</dbReference>
<keyword evidence="7" id="KW-1185">Reference proteome</keyword>
<comment type="similarity">
    <text evidence="1">Belongs to the ABC transporter superfamily.</text>
</comment>
<sequence length="253" mass="27789">MKEQPTPIRLHSARGSLSVQDLSVRYGSSRVLRGVSCEIRPGGITGILGPNGAGKSTFLKGILGLVPVETGVVRYKGQNLRSEQVAYLPQRSLIDWTFPATVWDVVLMGRVKPTGWLRRIGRQGRQRAAQALERVGMQDYRDRPIGQLSGGQQQRVFLARALAQEAEIYALDEPFAGIDHPSEAILFQVLRELADSGHVVMVVHHDLGQALTYFDEVLLLNQVVIAQGSPAQVLQPHLLQQAYGHSMTLDLAA</sequence>
<proteinExistence type="inferred from homology"/>
<keyword evidence="2" id="KW-0813">Transport</keyword>
<dbReference type="PANTHER" id="PTHR42734:SF5">
    <property type="entry name" value="IRON TRANSPORT SYSTEM ATP-BINDING PROTEIN HI_0361-RELATED"/>
    <property type="match status" value="1"/>
</dbReference>
<comment type="caution">
    <text evidence="6">The sequence shown here is derived from an EMBL/GenBank/DDBJ whole genome shotgun (WGS) entry which is preliminary data.</text>
</comment>
<evidence type="ECO:0000256" key="4">
    <source>
        <dbReference type="ARBA" id="ARBA00022840"/>
    </source>
</evidence>
<evidence type="ECO:0000256" key="2">
    <source>
        <dbReference type="ARBA" id="ARBA00022448"/>
    </source>
</evidence>
<dbReference type="GO" id="GO:0005524">
    <property type="term" value="F:ATP binding"/>
    <property type="evidence" value="ECO:0007669"/>
    <property type="project" value="UniProtKB-KW"/>
</dbReference>
<organism evidence="6 7">
    <name type="scientific">Thermostichus vulcanus str. 'Rupite'</name>
    <dbReference type="NCBI Taxonomy" id="2813851"/>
    <lineage>
        <taxon>Bacteria</taxon>
        <taxon>Bacillati</taxon>
        <taxon>Cyanobacteriota</taxon>
        <taxon>Cyanophyceae</taxon>
        <taxon>Thermostichales</taxon>
        <taxon>Thermostichaceae</taxon>
        <taxon>Thermostichus</taxon>
    </lineage>
</organism>
<dbReference type="InterPro" id="IPR003439">
    <property type="entry name" value="ABC_transporter-like_ATP-bd"/>
</dbReference>